<proteinExistence type="predicted"/>
<dbReference type="Proteomes" id="UP001189429">
    <property type="component" value="Unassembled WGS sequence"/>
</dbReference>
<dbReference type="EMBL" id="CAUYUJ010018150">
    <property type="protein sequence ID" value="CAK0881087.1"/>
    <property type="molecule type" value="Genomic_DNA"/>
</dbReference>
<sequence>MAHCSAIPPATSFKRKKKWVGSLVARIVDGPTTLHSGQRNTSRGVLGQEAFDTLRRIEVDLSRWAALRGQQQQQCQGESRRRMPSLRNSESGGQFSLSEFKSLPCRCCLRSAPHDGRSSAHDVFFAWRTSADAVCGQKHSSWSRVPTSGGGVAWQTYLKHPSMGDFEDQAR</sequence>
<reference evidence="2" key="1">
    <citation type="submission" date="2023-10" db="EMBL/GenBank/DDBJ databases">
        <authorList>
            <person name="Chen Y."/>
            <person name="Shah S."/>
            <person name="Dougan E. K."/>
            <person name="Thang M."/>
            <person name="Chan C."/>
        </authorList>
    </citation>
    <scope>NUCLEOTIDE SEQUENCE [LARGE SCALE GENOMIC DNA]</scope>
</reference>
<keyword evidence="3" id="KW-1185">Reference proteome</keyword>
<name>A0ABN9W4R1_9DINO</name>
<evidence type="ECO:0000256" key="1">
    <source>
        <dbReference type="SAM" id="MobiDB-lite"/>
    </source>
</evidence>
<evidence type="ECO:0000313" key="2">
    <source>
        <dbReference type="EMBL" id="CAK0881087.1"/>
    </source>
</evidence>
<organism evidence="2 3">
    <name type="scientific">Prorocentrum cordatum</name>
    <dbReference type="NCBI Taxonomy" id="2364126"/>
    <lineage>
        <taxon>Eukaryota</taxon>
        <taxon>Sar</taxon>
        <taxon>Alveolata</taxon>
        <taxon>Dinophyceae</taxon>
        <taxon>Prorocentrales</taxon>
        <taxon>Prorocentraceae</taxon>
        <taxon>Prorocentrum</taxon>
    </lineage>
</organism>
<gene>
    <name evidence="2" type="ORF">PCOR1329_LOCUS64031</name>
</gene>
<protein>
    <submittedName>
        <fullName evidence="2">Uncharacterized protein</fullName>
    </submittedName>
</protein>
<feature type="region of interest" description="Disordered" evidence="1">
    <location>
        <begin position="70"/>
        <end position="93"/>
    </location>
</feature>
<evidence type="ECO:0000313" key="3">
    <source>
        <dbReference type="Proteomes" id="UP001189429"/>
    </source>
</evidence>
<accession>A0ABN9W4R1</accession>
<comment type="caution">
    <text evidence="2">The sequence shown here is derived from an EMBL/GenBank/DDBJ whole genome shotgun (WGS) entry which is preliminary data.</text>
</comment>